<organism evidence="1 2">
    <name type="scientific">Sphingobacterium oryzagri</name>
    <dbReference type="NCBI Taxonomy" id="3025669"/>
    <lineage>
        <taxon>Bacteria</taxon>
        <taxon>Pseudomonadati</taxon>
        <taxon>Bacteroidota</taxon>
        <taxon>Sphingobacteriia</taxon>
        <taxon>Sphingobacteriales</taxon>
        <taxon>Sphingobacteriaceae</taxon>
        <taxon>Sphingobacterium</taxon>
    </lineage>
</organism>
<gene>
    <name evidence="1" type="ORF">PQ465_18830</name>
</gene>
<evidence type="ECO:0008006" key="3">
    <source>
        <dbReference type="Google" id="ProtNLM"/>
    </source>
</evidence>
<dbReference type="Proteomes" id="UP001221558">
    <property type="component" value="Chromosome"/>
</dbReference>
<evidence type="ECO:0000313" key="2">
    <source>
        <dbReference type="Proteomes" id="UP001221558"/>
    </source>
</evidence>
<sequence>MKVIIPRLNTIKTSLSLAFACSILFFSCSKEQVDQEIAPEDLVQLTVNITGVDEENIEEGGSVSDNASSKNALKATVSRAVDIAQQPQELSFEGFDALTSVENDGYKSDMTRFRSSGRSTAGGNKMVTAMPNGIRYRILLYRSNGVFWDSQEATAGTALNINVARGETYTWYAYSYNDNQSVANVSNTSTPTVPTGTTRDLITASGTVSITATGSTHLPITFSHRTNRIGIELNTLGMFANLNSATVTLTGTNFTTGTLDLRTNVISGATSYTPAAISTPNFVRPAGYTFNDRNVAYYYTASNAAMPAMQVSLSNFGITLTDNTTRTFPGSTSYTFNVPSFSSLGRSKTALINLVESPVTVAGIQWARENLYYISGDHNAYRFYPNNNNIAERRGYWPWRALTPDDASIGSGDPCRQVYPTNRWRTPSPAELITLSNTTSGRTFVQGTGNGSTGQTGITLGRIEYTGTGTGSPTYPNSNLVLPYNGHSPNISLLTGLATVSFGIEDYARDTYIWSDDPTIALGSILNVLASYYRAGQVPSTQITVIPPSISIVYTSGSTTGIGDVTLLNLLGLNIASSGFRNVRCVRTTAANP</sequence>
<proteinExistence type="predicted"/>
<reference evidence="1 2" key="1">
    <citation type="submission" date="2023-02" db="EMBL/GenBank/DDBJ databases">
        <title>Genome sequence of Sphingobacterium sp. KACC 22765.</title>
        <authorList>
            <person name="Kim S."/>
            <person name="Heo J."/>
            <person name="Kwon S.-W."/>
        </authorList>
    </citation>
    <scope>NUCLEOTIDE SEQUENCE [LARGE SCALE GENOMIC DNA]</scope>
    <source>
        <strain evidence="1 2">KACC 22765</strain>
    </source>
</reference>
<dbReference type="PROSITE" id="PS51257">
    <property type="entry name" value="PROKAR_LIPOPROTEIN"/>
    <property type="match status" value="1"/>
</dbReference>
<keyword evidence="2" id="KW-1185">Reference proteome</keyword>
<evidence type="ECO:0000313" key="1">
    <source>
        <dbReference type="EMBL" id="WDF68334.1"/>
    </source>
</evidence>
<protein>
    <recommendedName>
        <fullName evidence="3">Fimbrillin family protein</fullName>
    </recommendedName>
</protein>
<name>A0ABY7WIC0_9SPHI</name>
<dbReference type="EMBL" id="CP117880">
    <property type="protein sequence ID" value="WDF68334.1"/>
    <property type="molecule type" value="Genomic_DNA"/>
</dbReference>
<accession>A0ABY7WIC0</accession>
<dbReference type="RefSeq" id="WP_274267067.1">
    <property type="nucleotide sequence ID" value="NZ_CP117880.1"/>
</dbReference>